<evidence type="ECO:0000259" key="1">
    <source>
        <dbReference type="Pfam" id="PF23918"/>
    </source>
</evidence>
<gene>
    <name evidence="2" type="primary">33</name>
    <name evidence="2" type="ORF">SEA_EVILGENIUS_33</name>
</gene>
<dbReference type="KEGG" id="vg:29126169"/>
<dbReference type="GeneID" id="29126169"/>
<accession>A0A143FPD0</accession>
<evidence type="ECO:0000313" key="3">
    <source>
        <dbReference type="Proteomes" id="UP000204422"/>
    </source>
</evidence>
<dbReference type="Gene3D" id="2.60.120.260">
    <property type="entry name" value="Galactose-binding domain-like"/>
    <property type="match status" value="1"/>
</dbReference>
<name>A0A143FPD0_9CAUD</name>
<keyword evidence="3" id="KW-1185">Reference proteome</keyword>
<reference evidence="2 3" key="1">
    <citation type="submission" date="2016-03" db="EMBL/GenBank/DDBJ databases">
        <authorList>
            <person name="Harris K.B."/>
            <person name="Belisle Haley C.R."/>
            <person name="Gagne E.R."/>
            <person name="Whitaker E."/>
            <person name="Adams J.H."/>
            <person name="Arnold E.O."/>
            <person name="Cookson J.L."/>
            <person name="Gross O.S."/>
            <person name="Hart A.J."/>
            <person name="Martin B.A."/>
            <person name="Pflugradt E.A."/>
            <person name="Pham D.H."/>
            <person name="Theriault M.E."/>
            <person name="Valentino S.M."/>
            <person name="Molloy S.D."/>
            <person name="Hutchison K.W."/>
            <person name="Bowman C.A."/>
            <person name="Russell D.A."/>
            <person name="Pope W.H."/>
            <person name="Jacobs-Sera D."/>
            <person name="Hendrix R.W."/>
            <person name="Hatfull G.F."/>
        </authorList>
    </citation>
    <scope>NUCLEOTIDE SEQUENCE [LARGE SCALE GENOMIC DNA]</scope>
</reference>
<dbReference type="RefSeq" id="YP_009303967.1">
    <property type="nucleotide sequence ID" value="NC_031263.1"/>
</dbReference>
<dbReference type="Pfam" id="PF23918">
    <property type="entry name" value="DUF7257"/>
    <property type="match status" value="1"/>
</dbReference>
<dbReference type="OrthoDB" id="2324at10239"/>
<organism evidence="2 3">
    <name type="scientific">Mycobacterium phage EvilGenius</name>
    <dbReference type="NCBI Taxonomy" id="1821723"/>
    <lineage>
        <taxon>Viruses</taxon>
        <taxon>Duplodnaviria</taxon>
        <taxon>Heunggongvirae</taxon>
        <taxon>Uroviricota</taxon>
        <taxon>Caudoviricetes</taxon>
        <taxon>Turbidovirus</taxon>
        <taxon>Turbidovirus evilgenius</taxon>
    </lineage>
</organism>
<protein>
    <submittedName>
        <fullName evidence="2">Minor tail protein</fullName>
    </submittedName>
</protein>
<evidence type="ECO:0000313" key="2">
    <source>
        <dbReference type="EMBL" id="AMW64110.1"/>
    </source>
</evidence>
<proteinExistence type="predicted"/>
<dbReference type="Proteomes" id="UP000204422">
    <property type="component" value="Segment"/>
</dbReference>
<dbReference type="InterPro" id="IPR055681">
    <property type="entry name" value="DUF7257"/>
</dbReference>
<feature type="domain" description="DUF7257" evidence="1">
    <location>
        <begin position="443"/>
        <end position="642"/>
    </location>
</feature>
<dbReference type="EMBL" id="KU985093">
    <property type="protein sequence ID" value="AMW64110.1"/>
    <property type="molecule type" value="Genomic_DNA"/>
</dbReference>
<sequence>MNYPTTPLEAIGADGAFKIGGGDFDFGQGYTEGLIKDLFEVPLANPANAIEILTQQLKKLPLEALQTFKHMIPGTVDDDFIDIATSVTTIIGNLANLPKALLTGDFEDWLANSAFTKEQWQAFLDQIKGAVGGTVEDLIAKFNHTRDEAIQIVKDLLTGLTGASDGDLFDWINGLGGVFEGIINPNQLPLIPLSHIGDWAADLLPRGALDGAVSVDGGTDWVFDPTVFNGAAGRATPGSAKTIANGTSKELMSEDLVYATAGQTITVTGFLKHLGLTATGNPIEVGLQTYSDLAGTVPVSRPTLYAPTSPTGNSGGTGGWLPVSGNYTVEPTVKTFRVRLTVKPGATAGAIHFDRVMPHKSGGFADKVQWLTADGKFDASKIFNLEGIGQIPNGLDKIKELQDLVDAATNALSGASQTGTEIIGAGLDTAKATFEQLFGHLSKITRDVQALQSEQLSSSTGGRRFNVDFGQYADGPFPSGLFNIVMSGSGSSSLAIKGGKAVWNMVNDGPRTATCIFPTPTLTPFQVVRGTMSSPPEQGSNPRPSVWAVARSNAAGTDYVFARGYCTGFLQYKGDIGCVKNGIEYLWASNVSLTWSLDISLICGVGNNPRRHQVLSGDTIVVDVTEPAGAQSVVDDDHCYWGSIVQTNGSKTSGAVAGASVADNAPPAVVGTTFRASRRSGADVTVGSGGVKLPNNFFETVDYVSPDLKYMPGTNCRVVAEKQGTYIVQYRILHGAYFTSVFGHGLLYKNGVPYERGSWAGNQLNLGFSANTTLEDATYASFVVPLNPGDYIEPGYHFTASMSNTGDAAAMSDGSQSWFAVAKIG</sequence>